<keyword evidence="5" id="KW-0493">Microtubule</keyword>
<dbReference type="AlphaFoldDB" id="G4ZMA4"/>
<dbReference type="Proteomes" id="UP000002640">
    <property type="component" value="Unassembled WGS sequence"/>
</dbReference>
<dbReference type="GO" id="GO:0005874">
    <property type="term" value="C:microtubule"/>
    <property type="evidence" value="ECO:0007669"/>
    <property type="project" value="UniProtKB-KW"/>
</dbReference>
<dbReference type="RefSeq" id="XP_009528386.1">
    <property type="nucleotide sequence ID" value="XM_009530091.1"/>
</dbReference>
<dbReference type="GO" id="GO:0005794">
    <property type="term" value="C:Golgi apparatus"/>
    <property type="evidence" value="ECO:0007669"/>
    <property type="project" value="TreeGrafter"/>
</dbReference>
<comment type="similarity">
    <text evidence="3">Belongs to the DRC4 family.</text>
</comment>
<evidence type="ECO:0000313" key="14">
    <source>
        <dbReference type="EMBL" id="EGZ14637.1"/>
    </source>
</evidence>
<dbReference type="PANTHER" id="PTHR31543">
    <property type="entry name" value="DYNEIN REGULATORY COMPLEX SUBUNIT 4"/>
    <property type="match status" value="1"/>
</dbReference>
<name>G4ZMA4_PHYSP</name>
<keyword evidence="4" id="KW-0963">Cytoplasm</keyword>
<organism evidence="14 15">
    <name type="scientific">Phytophthora sojae (strain P6497)</name>
    <name type="common">Soybean stem and root rot agent</name>
    <name type="synonym">Phytophthora megasperma f. sp. glycines</name>
    <dbReference type="NCBI Taxonomy" id="1094619"/>
    <lineage>
        <taxon>Eukaryota</taxon>
        <taxon>Sar</taxon>
        <taxon>Stramenopiles</taxon>
        <taxon>Oomycota</taxon>
        <taxon>Peronosporomycetes</taxon>
        <taxon>Peronosporales</taxon>
        <taxon>Peronosporaceae</taxon>
        <taxon>Phytophthora</taxon>
    </lineage>
</organism>
<dbReference type="InterPro" id="IPR025593">
    <property type="entry name" value="GAS8_dom"/>
</dbReference>
<sequence>MASRCSRGVMHHPHRAELGTRGEKPLREQQESLVLRRKFDIHKTDERKNLHINDLMKNHDKAFTQITNYNNDITKGNLWLIASLKNEIAVMKKKAAANTKPRARRVAEEQEVEHLRHELKDVQKNKLSLRNAKARLMYLAQQVHDLKQRQAERTTKYRTMESDRNVLYDTFEHAIQTIPKEGECKNLILEQCLYAMDDQHARKGAQVQEVLLAANLDLVQARRVIETLGTLLDSKNTKICNLQYNVAKESKAYNDTLRTFTEKLIQIGIPEEEN</sequence>
<keyword evidence="7 11" id="KW-0175">Coiled coil</keyword>
<protein>
    <recommendedName>
        <fullName evidence="13">Growth arrest-specific protein 8 domain-containing protein</fullName>
    </recommendedName>
</protein>
<feature type="compositionally biased region" description="Basic and acidic residues" evidence="12">
    <location>
        <begin position="15"/>
        <end position="27"/>
    </location>
</feature>
<gene>
    <name evidence="14" type="ORF">PHYSODRAFT_263859</name>
</gene>
<evidence type="ECO:0000256" key="3">
    <source>
        <dbReference type="ARBA" id="ARBA00009859"/>
    </source>
</evidence>
<dbReference type="PANTHER" id="PTHR31543:SF0">
    <property type="entry name" value="DYNEIN REGULATORY COMPLEX SUBUNIT 4"/>
    <property type="match status" value="1"/>
</dbReference>
<dbReference type="KEGG" id="psoj:PHYSODRAFT_263859"/>
<dbReference type="FunCoup" id="G4ZMA4">
    <property type="interactions" value="1"/>
</dbReference>
<feature type="region of interest" description="Disordered" evidence="12">
    <location>
        <begin position="1"/>
        <end position="27"/>
    </location>
</feature>
<dbReference type="InParanoid" id="G4ZMA4"/>
<evidence type="ECO:0000256" key="10">
    <source>
        <dbReference type="ARBA" id="ARBA00023273"/>
    </source>
</evidence>
<evidence type="ECO:0000259" key="13">
    <source>
        <dbReference type="Pfam" id="PF13851"/>
    </source>
</evidence>
<dbReference type="EMBL" id="JH159155">
    <property type="protein sequence ID" value="EGZ14637.1"/>
    <property type="molecule type" value="Genomic_DNA"/>
</dbReference>
<evidence type="ECO:0000256" key="5">
    <source>
        <dbReference type="ARBA" id="ARBA00022701"/>
    </source>
</evidence>
<comment type="subcellular location">
    <subcellularLocation>
        <location evidence="1">Cell projection</location>
        <location evidence="1">Cilium</location>
        <location evidence="1">Flagellum</location>
    </subcellularLocation>
    <subcellularLocation>
        <location evidence="2">Cytoplasm</location>
        <location evidence="2">Cytoskeleton</location>
    </subcellularLocation>
</comment>
<evidence type="ECO:0000256" key="1">
    <source>
        <dbReference type="ARBA" id="ARBA00004230"/>
    </source>
</evidence>
<evidence type="ECO:0000256" key="9">
    <source>
        <dbReference type="ARBA" id="ARBA00023212"/>
    </source>
</evidence>
<proteinExistence type="inferred from homology"/>
<evidence type="ECO:0000256" key="2">
    <source>
        <dbReference type="ARBA" id="ARBA00004245"/>
    </source>
</evidence>
<dbReference type="GeneID" id="20639543"/>
<keyword evidence="9" id="KW-0206">Cytoskeleton</keyword>
<dbReference type="InterPro" id="IPR039308">
    <property type="entry name" value="GAS8"/>
</dbReference>
<dbReference type="Pfam" id="PF13851">
    <property type="entry name" value="GAS"/>
    <property type="match status" value="1"/>
</dbReference>
<evidence type="ECO:0000256" key="7">
    <source>
        <dbReference type="ARBA" id="ARBA00023054"/>
    </source>
</evidence>
<feature type="coiled-coil region" evidence="11">
    <location>
        <begin position="105"/>
        <end position="149"/>
    </location>
</feature>
<evidence type="ECO:0000313" key="15">
    <source>
        <dbReference type="Proteomes" id="UP000002640"/>
    </source>
</evidence>
<keyword evidence="15" id="KW-1185">Reference proteome</keyword>
<evidence type="ECO:0000256" key="11">
    <source>
        <dbReference type="SAM" id="Coils"/>
    </source>
</evidence>
<evidence type="ECO:0000256" key="8">
    <source>
        <dbReference type="ARBA" id="ARBA00023069"/>
    </source>
</evidence>
<dbReference type="SMR" id="G4ZMA4"/>
<keyword evidence="10" id="KW-0966">Cell projection</keyword>
<keyword evidence="6" id="KW-0282">Flagellum</keyword>
<keyword evidence="8" id="KW-0969">Cilium</keyword>
<accession>G4ZMA4</accession>
<reference evidence="14 15" key="1">
    <citation type="journal article" date="2006" name="Science">
        <title>Phytophthora genome sequences uncover evolutionary origins and mechanisms of pathogenesis.</title>
        <authorList>
            <person name="Tyler B.M."/>
            <person name="Tripathy S."/>
            <person name="Zhang X."/>
            <person name="Dehal P."/>
            <person name="Jiang R.H."/>
            <person name="Aerts A."/>
            <person name="Arredondo F.D."/>
            <person name="Baxter L."/>
            <person name="Bensasson D."/>
            <person name="Beynon J.L."/>
            <person name="Chapman J."/>
            <person name="Damasceno C.M."/>
            <person name="Dorrance A.E."/>
            <person name="Dou D."/>
            <person name="Dickerman A.W."/>
            <person name="Dubchak I.L."/>
            <person name="Garbelotto M."/>
            <person name="Gijzen M."/>
            <person name="Gordon S.G."/>
            <person name="Govers F."/>
            <person name="Grunwald N.J."/>
            <person name="Huang W."/>
            <person name="Ivors K.L."/>
            <person name="Jones R.W."/>
            <person name="Kamoun S."/>
            <person name="Krampis K."/>
            <person name="Lamour K.H."/>
            <person name="Lee M.K."/>
            <person name="McDonald W.H."/>
            <person name="Medina M."/>
            <person name="Meijer H.J."/>
            <person name="Nordberg E.K."/>
            <person name="Maclean D.J."/>
            <person name="Ospina-Giraldo M.D."/>
            <person name="Morris P.F."/>
            <person name="Phuntumart V."/>
            <person name="Putnam N.H."/>
            <person name="Rash S."/>
            <person name="Rose J.K."/>
            <person name="Sakihama Y."/>
            <person name="Salamov A.A."/>
            <person name="Savidor A."/>
            <person name="Scheuring C.F."/>
            <person name="Smith B.M."/>
            <person name="Sobral B.W."/>
            <person name="Terry A."/>
            <person name="Torto-Alalibo T.A."/>
            <person name="Win J."/>
            <person name="Xu Z."/>
            <person name="Zhang H."/>
            <person name="Grigoriev I.V."/>
            <person name="Rokhsar D.S."/>
            <person name="Boore J.L."/>
        </authorList>
    </citation>
    <scope>NUCLEOTIDE SEQUENCE [LARGE SCALE GENOMIC DNA]</scope>
    <source>
        <strain evidence="14 15">P6497</strain>
    </source>
</reference>
<dbReference type="STRING" id="1094619.G4ZMA4"/>
<dbReference type="GO" id="GO:0048870">
    <property type="term" value="P:cell motility"/>
    <property type="evidence" value="ECO:0007669"/>
    <property type="project" value="InterPro"/>
</dbReference>
<dbReference type="GO" id="GO:0008017">
    <property type="term" value="F:microtubule binding"/>
    <property type="evidence" value="ECO:0007669"/>
    <property type="project" value="InterPro"/>
</dbReference>
<evidence type="ECO:0000256" key="6">
    <source>
        <dbReference type="ARBA" id="ARBA00022846"/>
    </source>
</evidence>
<feature type="domain" description="Growth arrest-specific protein 8" evidence="13">
    <location>
        <begin position="54"/>
        <end position="242"/>
    </location>
</feature>
<dbReference type="GO" id="GO:0031267">
    <property type="term" value="F:small GTPase binding"/>
    <property type="evidence" value="ECO:0007669"/>
    <property type="project" value="InterPro"/>
</dbReference>
<evidence type="ECO:0000256" key="12">
    <source>
        <dbReference type="SAM" id="MobiDB-lite"/>
    </source>
</evidence>
<evidence type="ECO:0000256" key="4">
    <source>
        <dbReference type="ARBA" id="ARBA00022490"/>
    </source>
</evidence>
<dbReference type="GO" id="GO:0031514">
    <property type="term" value="C:motile cilium"/>
    <property type="evidence" value="ECO:0007669"/>
    <property type="project" value="UniProtKB-SubCell"/>
</dbReference>